<reference evidence="2" key="1">
    <citation type="submission" date="2016-03" db="EMBL/GenBank/DDBJ databases">
        <authorList>
            <person name="Ploux O."/>
        </authorList>
    </citation>
    <scope>NUCLEOTIDE SEQUENCE [LARGE SCALE GENOMIC DNA]</scope>
    <source>
        <strain evidence="2">UK7</strain>
    </source>
</reference>
<name>A0A1E1LI52_9HELO</name>
<proteinExistence type="predicted"/>
<evidence type="ECO:0000313" key="2">
    <source>
        <dbReference type="Proteomes" id="UP000178129"/>
    </source>
</evidence>
<evidence type="ECO:0000313" key="1">
    <source>
        <dbReference type="EMBL" id="CZT09409.1"/>
    </source>
</evidence>
<dbReference type="EMBL" id="FJUW01000050">
    <property type="protein sequence ID" value="CZT09409.1"/>
    <property type="molecule type" value="Genomic_DNA"/>
</dbReference>
<gene>
    <name evidence="1" type="ORF">RCO7_15023</name>
</gene>
<sequence length="140" mass="15875">MSWECSERVARLLVALMDRLQYSDGYPSGTLSKVFRPKIYRSFIPPISSFKANGRVPQDRSKRLSGSRLCSVVAVMRWLWVVVKQACNGLPLRQAIKSSCCKDTWHHSNWATLTYGVFQAKEEPMICVSNIVLSVYGSKL</sequence>
<dbReference type="Proteomes" id="UP000178129">
    <property type="component" value="Unassembled WGS sequence"/>
</dbReference>
<accession>A0A1E1LI52</accession>
<comment type="caution">
    <text evidence="1">The sequence shown here is derived from an EMBL/GenBank/DDBJ whole genome shotgun (WGS) entry which is preliminary data.</text>
</comment>
<protein>
    <submittedName>
        <fullName evidence="1">Uncharacterized protein</fullName>
    </submittedName>
</protein>
<dbReference type="AlphaFoldDB" id="A0A1E1LI52"/>
<keyword evidence="2" id="KW-1185">Reference proteome</keyword>
<organism evidence="1 2">
    <name type="scientific">Rhynchosporium graminicola</name>
    <dbReference type="NCBI Taxonomy" id="2792576"/>
    <lineage>
        <taxon>Eukaryota</taxon>
        <taxon>Fungi</taxon>
        <taxon>Dikarya</taxon>
        <taxon>Ascomycota</taxon>
        <taxon>Pezizomycotina</taxon>
        <taxon>Leotiomycetes</taxon>
        <taxon>Helotiales</taxon>
        <taxon>Ploettnerulaceae</taxon>
        <taxon>Rhynchosporium</taxon>
    </lineage>
</organism>
<dbReference type="InParanoid" id="A0A1E1LI52"/>